<comment type="caution">
    <text evidence="2">The sequence shown here is derived from an EMBL/GenBank/DDBJ whole genome shotgun (WGS) entry which is preliminary data.</text>
</comment>
<dbReference type="SUPFAM" id="SSF48452">
    <property type="entry name" value="TPR-like"/>
    <property type="match status" value="1"/>
</dbReference>
<sequence>MSTATDRAAALYAAGVASSTDGRPIVAARQLRTALRTLNGRSAESATESGVAELRGRILISLAWVEAEQGHLDLGFRLLDEAEPLIPAHLRWLLLGQRGLLLRRGGRDEVAVREYDTAIALLSEHSEPVGLVKALSNRGALYLAAGRVGLARADLRRSAQIAGRHGLTMLEALVTHNLGDLDLLAGDLPSALSTFAAVAGVYQDRAPGRLPNLAIDRARALLAAGLLGEADRELATAMEQARAQRLPYVYLDALLARAEAALLAGRPAAARAWATEARARLLRRRNARRAAVAELLALRARHAATAATAAVAGPARALATALNALGLVEDGLVAGLLAVRALVADRRVADAERELTRHRRPRSSDRLDTRLLWRLAHAELATAAGRPAEAARHLRAGMVSLQRYRSQLGCLDLQTGAAVHGRDLAAAGVSGALASGSPAEVYRWSELARAQALLLPPVRPPEDPEAVAALEELRQVRGALRDAELAEAPTGALRVRSEALQRRIREHAWSAAGPGTATRPAPMRAVMAELAEAAMVVYLRDGAALWALVAVAGSARLVPLGALAHAEEALLRLRADLDVQAGRALPSRLARAVAQATRRDAAALAADVLDPVLDLVGDRDLVVVPTGALVTVPWAVLPGCAQRPVTVAPSATTWRVARSRRADHEAGPDPARALLVAGPGTERGEAEVRAIAVTHAHATVLTGSAATPDAVLARLGDVRVAHLAAHGHHAADNPLFSALDLAGGPLMGYDLQHVDGTPAIVVLSACDLGLADVRPGDETLGMVTALLSTGSCTVVASVSRVADDTAMTVMTGYHRATGRGLSPAVALAGATESAHPASFVCFGAG</sequence>
<dbReference type="InterPro" id="IPR024983">
    <property type="entry name" value="CHAT_dom"/>
</dbReference>
<dbReference type="Pfam" id="PF12770">
    <property type="entry name" value="CHAT"/>
    <property type="match status" value="1"/>
</dbReference>
<reference evidence="3" key="1">
    <citation type="journal article" date="2019" name="Int. J. Syst. Evol. Microbiol.">
        <title>The Global Catalogue of Microorganisms (GCM) 10K type strain sequencing project: providing services to taxonomists for standard genome sequencing and annotation.</title>
        <authorList>
            <consortium name="The Broad Institute Genomics Platform"/>
            <consortium name="The Broad Institute Genome Sequencing Center for Infectious Disease"/>
            <person name="Wu L."/>
            <person name="Ma J."/>
        </authorList>
    </citation>
    <scope>NUCLEOTIDE SEQUENCE [LARGE SCALE GENOMIC DNA]</scope>
    <source>
        <strain evidence="3">ZS-35-S2</strain>
    </source>
</reference>
<dbReference type="RefSeq" id="WP_377431180.1">
    <property type="nucleotide sequence ID" value="NZ_JBHSPR010000054.1"/>
</dbReference>
<keyword evidence="3" id="KW-1185">Reference proteome</keyword>
<evidence type="ECO:0000313" key="2">
    <source>
        <dbReference type="EMBL" id="MFC6022085.1"/>
    </source>
</evidence>
<protein>
    <submittedName>
        <fullName evidence="2">CHAT domain-containing protein</fullName>
    </submittedName>
</protein>
<dbReference type="Gene3D" id="1.25.40.10">
    <property type="entry name" value="Tetratricopeptide repeat domain"/>
    <property type="match status" value="1"/>
</dbReference>
<accession>A0ABW1KKS0</accession>
<evidence type="ECO:0000313" key="3">
    <source>
        <dbReference type="Proteomes" id="UP001596203"/>
    </source>
</evidence>
<evidence type="ECO:0000259" key="1">
    <source>
        <dbReference type="Pfam" id="PF12770"/>
    </source>
</evidence>
<dbReference type="InterPro" id="IPR011990">
    <property type="entry name" value="TPR-like_helical_dom_sf"/>
</dbReference>
<gene>
    <name evidence="2" type="ORF">ACFP2T_38725</name>
</gene>
<proteinExistence type="predicted"/>
<organism evidence="2 3">
    <name type="scientific">Plantactinospora solaniradicis</name>
    <dbReference type="NCBI Taxonomy" id="1723736"/>
    <lineage>
        <taxon>Bacteria</taxon>
        <taxon>Bacillati</taxon>
        <taxon>Actinomycetota</taxon>
        <taxon>Actinomycetes</taxon>
        <taxon>Micromonosporales</taxon>
        <taxon>Micromonosporaceae</taxon>
        <taxon>Plantactinospora</taxon>
    </lineage>
</organism>
<dbReference type="Proteomes" id="UP001596203">
    <property type="component" value="Unassembled WGS sequence"/>
</dbReference>
<dbReference type="EMBL" id="JBHSPR010000054">
    <property type="protein sequence ID" value="MFC6022085.1"/>
    <property type="molecule type" value="Genomic_DNA"/>
</dbReference>
<name>A0ABW1KKS0_9ACTN</name>
<feature type="domain" description="CHAT" evidence="1">
    <location>
        <begin position="601"/>
        <end position="832"/>
    </location>
</feature>